<feature type="non-terminal residue" evidence="1">
    <location>
        <position position="1"/>
    </location>
</feature>
<sequence length="142" mass="16154">GSRQQLSKVQLELVTVEDSEISVYNLGACLMDIHVSKVCCKALRDLYFIRQIRKYLSEDANKVLVHAFVTSRVDYCNYLLFGFQNTNVIRCRGFLAAAAAHIVCLVPTFSHHTAAFIIYIGYQRRSASSDTRPPSSRWCWPC</sequence>
<proteinExistence type="predicted"/>
<feature type="non-terminal residue" evidence="1">
    <location>
        <position position="142"/>
    </location>
</feature>
<accession>A0ABN8Q172</accession>
<reference evidence="1 2" key="1">
    <citation type="submission" date="2022-05" db="EMBL/GenBank/DDBJ databases">
        <authorList>
            <consortium name="Genoscope - CEA"/>
            <person name="William W."/>
        </authorList>
    </citation>
    <scope>NUCLEOTIDE SEQUENCE [LARGE SCALE GENOMIC DNA]</scope>
</reference>
<evidence type="ECO:0000313" key="1">
    <source>
        <dbReference type="EMBL" id="CAH3154501.1"/>
    </source>
</evidence>
<dbReference type="EMBL" id="CALNXI010001078">
    <property type="protein sequence ID" value="CAH3154501.1"/>
    <property type="molecule type" value="Genomic_DNA"/>
</dbReference>
<keyword evidence="2" id="KW-1185">Reference proteome</keyword>
<organism evidence="1 2">
    <name type="scientific">Porites evermanni</name>
    <dbReference type="NCBI Taxonomy" id="104178"/>
    <lineage>
        <taxon>Eukaryota</taxon>
        <taxon>Metazoa</taxon>
        <taxon>Cnidaria</taxon>
        <taxon>Anthozoa</taxon>
        <taxon>Hexacorallia</taxon>
        <taxon>Scleractinia</taxon>
        <taxon>Fungiina</taxon>
        <taxon>Poritidae</taxon>
        <taxon>Porites</taxon>
    </lineage>
</organism>
<name>A0ABN8Q172_9CNID</name>
<gene>
    <name evidence="1" type="ORF">PEVE_00001422</name>
</gene>
<evidence type="ECO:0000313" key="2">
    <source>
        <dbReference type="Proteomes" id="UP001159427"/>
    </source>
</evidence>
<dbReference type="Proteomes" id="UP001159427">
    <property type="component" value="Unassembled WGS sequence"/>
</dbReference>
<protein>
    <submittedName>
        <fullName evidence="1">Uncharacterized protein</fullName>
    </submittedName>
</protein>
<comment type="caution">
    <text evidence="1">The sequence shown here is derived from an EMBL/GenBank/DDBJ whole genome shotgun (WGS) entry which is preliminary data.</text>
</comment>